<dbReference type="PANTHER" id="PTHR37299:SF1">
    <property type="entry name" value="STAGE 0 SPORULATION PROTEIN A HOMOLOG"/>
    <property type="match status" value="1"/>
</dbReference>
<dbReference type="SMART" id="SM00448">
    <property type="entry name" value="REC"/>
    <property type="match status" value="1"/>
</dbReference>
<keyword evidence="1" id="KW-0597">Phosphoprotein</keyword>
<name>A0A1X7GT45_9SPHN</name>
<feature type="domain" description="Response regulatory" evidence="2">
    <location>
        <begin position="5"/>
        <end position="118"/>
    </location>
</feature>
<keyword evidence="5" id="KW-1185">Reference proteome</keyword>
<dbReference type="SUPFAM" id="SSF52172">
    <property type="entry name" value="CheY-like"/>
    <property type="match status" value="1"/>
</dbReference>
<accession>A0A1X7GT45</accession>
<dbReference type="Pfam" id="PF04397">
    <property type="entry name" value="LytTR"/>
    <property type="match status" value="1"/>
</dbReference>
<dbReference type="AlphaFoldDB" id="A0A1X7GT45"/>
<evidence type="ECO:0000256" key="1">
    <source>
        <dbReference type="PROSITE-ProRule" id="PRU00169"/>
    </source>
</evidence>
<dbReference type="GO" id="GO:0003677">
    <property type="term" value="F:DNA binding"/>
    <property type="evidence" value="ECO:0007669"/>
    <property type="project" value="InterPro"/>
</dbReference>
<feature type="modified residue" description="4-aspartylphosphate" evidence="1">
    <location>
        <position position="56"/>
    </location>
</feature>
<dbReference type="PROSITE" id="PS50110">
    <property type="entry name" value="RESPONSE_REGULATORY"/>
    <property type="match status" value="1"/>
</dbReference>
<dbReference type="Pfam" id="PF00072">
    <property type="entry name" value="Response_reg"/>
    <property type="match status" value="1"/>
</dbReference>
<evidence type="ECO:0000259" key="2">
    <source>
        <dbReference type="PROSITE" id="PS50110"/>
    </source>
</evidence>
<evidence type="ECO:0000259" key="3">
    <source>
        <dbReference type="PROSITE" id="PS50930"/>
    </source>
</evidence>
<evidence type="ECO:0000313" key="4">
    <source>
        <dbReference type="EMBL" id="SMF74348.1"/>
    </source>
</evidence>
<dbReference type="STRING" id="941907.SAMN06295910_2235"/>
<dbReference type="InterPro" id="IPR046947">
    <property type="entry name" value="LytR-like"/>
</dbReference>
<dbReference type="PROSITE" id="PS50930">
    <property type="entry name" value="HTH_LYTTR"/>
    <property type="match status" value="1"/>
</dbReference>
<dbReference type="GO" id="GO:0000156">
    <property type="term" value="F:phosphorelay response regulator activity"/>
    <property type="evidence" value="ECO:0007669"/>
    <property type="project" value="InterPro"/>
</dbReference>
<evidence type="ECO:0000313" key="5">
    <source>
        <dbReference type="Proteomes" id="UP000192934"/>
    </source>
</evidence>
<gene>
    <name evidence="4" type="ORF">SAMN06295910_2235</name>
</gene>
<dbReference type="InterPro" id="IPR011006">
    <property type="entry name" value="CheY-like_superfamily"/>
</dbReference>
<dbReference type="OrthoDB" id="9786101at2"/>
<organism evidence="4 5">
    <name type="scientific">Allosphingosinicella indica</name>
    <dbReference type="NCBI Taxonomy" id="941907"/>
    <lineage>
        <taxon>Bacteria</taxon>
        <taxon>Pseudomonadati</taxon>
        <taxon>Pseudomonadota</taxon>
        <taxon>Alphaproteobacteria</taxon>
        <taxon>Sphingomonadales</taxon>
        <taxon>Sphingomonadaceae</taxon>
        <taxon>Allosphingosinicella</taxon>
    </lineage>
</organism>
<reference evidence="5" key="1">
    <citation type="submission" date="2017-04" db="EMBL/GenBank/DDBJ databases">
        <authorList>
            <person name="Varghese N."/>
            <person name="Submissions S."/>
        </authorList>
    </citation>
    <scope>NUCLEOTIDE SEQUENCE [LARGE SCALE GENOMIC DNA]</scope>
    <source>
        <strain evidence="5">Dd16</strain>
    </source>
</reference>
<feature type="domain" description="HTH LytTR-type" evidence="3">
    <location>
        <begin position="145"/>
        <end position="249"/>
    </location>
</feature>
<dbReference type="InterPro" id="IPR007492">
    <property type="entry name" value="LytTR_DNA-bd_dom"/>
</dbReference>
<dbReference type="SMART" id="SM00850">
    <property type="entry name" value="LytTR"/>
    <property type="match status" value="1"/>
</dbReference>
<dbReference type="PANTHER" id="PTHR37299">
    <property type="entry name" value="TRANSCRIPTIONAL REGULATOR-RELATED"/>
    <property type="match status" value="1"/>
</dbReference>
<dbReference type="Gene3D" id="3.40.50.2300">
    <property type="match status" value="1"/>
</dbReference>
<proteinExistence type="predicted"/>
<dbReference type="EMBL" id="LT840185">
    <property type="protein sequence ID" value="SMF74348.1"/>
    <property type="molecule type" value="Genomic_DNA"/>
</dbReference>
<dbReference type="InterPro" id="IPR001789">
    <property type="entry name" value="Sig_transdc_resp-reg_receiver"/>
</dbReference>
<protein>
    <submittedName>
        <fullName evidence="4">Two component transcriptional regulator, LytTR family</fullName>
    </submittedName>
</protein>
<dbReference type="RefSeq" id="WP_085218839.1">
    <property type="nucleotide sequence ID" value="NZ_LT840185.1"/>
</dbReference>
<sequence length="253" mass="27482">MSALRAILIDDEPLATRRLSATLADIGEVDIVGSSSNACRGVEMIDRLRPDVVFLDIAMPGLDGFDVVARMPQPDTPAVVFVTAYDNRAVDAFAIDAVDYLMKPVARDRLASSITRVRQWLGARDSGRDDTGAEAAPQFLADDSLWVHRHQEFVRVPIAKIAWLEAQGDYVQIHAKGGGGLLRATLNTLEAKLDPATFIRVHRSAICRRDAIIALKRKPTGALAVSLANGDWAPVGRTYGSGLRAMLKRLRGA</sequence>
<dbReference type="Proteomes" id="UP000192934">
    <property type="component" value="Chromosome I"/>
</dbReference>
<dbReference type="Gene3D" id="2.40.50.1020">
    <property type="entry name" value="LytTr DNA-binding domain"/>
    <property type="match status" value="1"/>
</dbReference>